<gene>
    <name evidence="2" type="ORF">UFOVP732_23</name>
</gene>
<sequence>MTGEYLDKSHPEETQRRLRDLEARVRKLEAERFKAIAVSSAPVRVVEPRERTRELLWAQAADALQRGGKGPLG</sequence>
<dbReference type="EMBL" id="LR796713">
    <property type="protein sequence ID" value="CAB4160942.1"/>
    <property type="molecule type" value="Genomic_DNA"/>
</dbReference>
<keyword evidence="1" id="KW-0175">Coiled coil</keyword>
<evidence type="ECO:0000313" key="2">
    <source>
        <dbReference type="EMBL" id="CAB4160942.1"/>
    </source>
</evidence>
<organism evidence="2">
    <name type="scientific">uncultured Caudovirales phage</name>
    <dbReference type="NCBI Taxonomy" id="2100421"/>
    <lineage>
        <taxon>Viruses</taxon>
        <taxon>Duplodnaviria</taxon>
        <taxon>Heunggongvirae</taxon>
        <taxon>Uroviricota</taxon>
        <taxon>Caudoviricetes</taxon>
        <taxon>Peduoviridae</taxon>
        <taxon>Maltschvirus</taxon>
        <taxon>Maltschvirus maltsch</taxon>
    </lineage>
</organism>
<evidence type="ECO:0000256" key="1">
    <source>
        <dbReference type="SAM" id="Coils"/>
    </source>
</evidence>
<protein>
    <submittedName>
        <fullName evidence="2">Uncharacterized protein</fullName>
    </submittedName>
</protein>
<proteinExistence type="predicted"/>
<feature type="coiled-coil region" evidence="1">
    <location>
        <begin position="11"/>
        <end position="38"/>
    </location>
</feature>
<name>A0A6J5NQ92_9CAUD</name>
<reference evidence="2" key="1">
    <citation type="submission" date="2020-04" db="EMBL/GenBank/DDBJ databases">
        <authorList>
            <person name="Chiriac C."/>
            <person name="Salcher M."/>
            <person name="Ghai R."/>
            <person name="Kavagutti S V."/>
        </authorList>
    </citation>
    <scope>NUCLEOTIDE SEQUENCE</scope>
</reference>
<accession>A0A6J5NQ92</accession>